<dbReference type="GO" id="GO:0042158">
    <property type="term" value="P:lipoprotein biosynthetic process"/>
    <property type="evidence" value="ECO:0007669"/>
    <property type="project" value="UniProtKB-UniRule"/>
</dbReference>
<dbReference type="PANTHER" id="PTHR30589:SF0">
    <property type="entry name" value="PHOSPHATIDYLGLYCEROL--PROLIPOPROTEIN DIACYLGLYCERYL TRANSFERASE"/>
    <property type="match status" value="1"/>
</dbReference>
<feature type="transmembrane region" description="Helical" evidence="7">
    <location>
        <begin position="229"/>
        <end position="254"/>
    </location>
</feature>
<dbReference type="UniPathway" id="UPA00664"/>
<evidence type="ECO:0000256" key="7">
    <source>
        <dbReference type="HAMAP-Rule" id="MF_01147"/>
    </source>
</evidence>
<accession>A0A2U3K6G1</accession>
<dbReference type="EMBL" id="OMOD01000046">
    <property type="protein sequence ID" value="SPF35198.1"/>
    <property type="molecule type" value="Genomic_DNA"/>
</dbReference>
<keyword evidence="8" id="KW-0328">Glycosyltransferase</keyword>
<feature type="transmembrane region" description="Helical" evidence="7">
    <location>
        <begin position="44"/>
        <end position="66"/>
    </location>
</feature>
<gene>
    <name evidence="7 8" type="primary">lgt</name>
    <name evidence="8" type="ORF">SBA1_140089</name>
</gene>
<dbReference type="NCBIfam" id="TIGR00544">
    <property type="entry name" value="lgt"/>
    <property type="match status" value="1"/>
</dbReference>
<evidence type="ECO:0000256" key="6">
    <source>
        <dbReference type="ARBA" id="ARBA00023136"/>
    </source>
</evidence>
<evidence type="ECO:0000256" key="5">
    <source>
        <dbReference type="ARBA" id="ARBA00022989"/>
    </source>
</evidence>
<proteinExistence type="inferred from homology"/>
<sequence>MFPQLFHIGRFFLPTYGFLVSTGVLIGLWISVRNAERMGINGEKAWNLGILVVLCGILGAKVLYVINDWDVYKDNLGRIFSLDTLQAGGVFSGGLLAAFVAAAWFVWRNHLPALGTCDAFAPGLAMGHAIGRIGCFAAGCCYGKETHHWWGVTFTNPLAFSITQTPLHVPLEPTQLFESAVELANFIFLTWLLKRRKFDGQIIGAFMFLYGFARFFLEYLRGDPGRGSVFGGAMTGTQLIAIGLVLGGGFIWWLRPGAKAVPAQTASAAR</sequence>
<dbReference type="PANTHER" id="PTHR30589">
    <property type="entry name" value="PROLIPOPROTEIN DIACYLGLYCERYL TRANSFERASE"/>
    <property type="match status" value="1"/>
</dbReference>
<keyword evidence="5 7" id="KW-1133">Transmembrane helix</keyword>
<organism evidence="8 9">
    <name type="scientific">Candidatus Sulfotelmatobacter kueseliae</name>
    <dbReference type="NCBI Taxonomy" id="2042962"/>
    <lineage>
        <taxon>Bacteria</taxon>
        <taxon>Pseudomonadati</taxon>
        <taxon>Acidobacteriota</taxon>
        <taxon>Terriglobia</taxon>
        <taxon>Terriglobales</taxon>
        <taxon>Candidatus Korobacteraceae</taxon>
        <taxon>Candidatus Sulfotelmatobacter</taxon>
    </lineage>
</organism>
<comment type="function">
    <text evidence="7">Catalyzes the transfer of the diacylglyceryl group from phosphatidylglycerol to the sulfhydryl group of the N-terminal cysteine of a prolipoprotein, the first step in the formation of mature lipoproteins.</text>
</comment>
<dbReference type="EC" id="2.5.1.145" evidence="7"/>
<keyword evidence="4 7" id="KW-0812">Transmembrane</keyword>
<dbReference type="OrthoDB" id="871140at2"/>
<dbReference type="Proteomes" id="UP000238701">
    <property type="component" value="Unassembled WGS sequence"/>
</dbReference>
<name>A0A2U3K6G1_9BACT</name>
<feature type="transmembrane region" description="Helical" evidence="7">
    <location>
        <begin position="86"/>
        <end position="107"/>
    </location>
</feature>
<keyword evidence="8" id="KW-0449">Lipoprotein</keyword>
<comment type="catalytic activity">
    <reaction evidence="7">
        <text>L-cysteinyl-[prolipoprotein] + a 1,2-diacyl-sn-glycero-3-phospho-(1'-sn-glycerol) = an S-1,2-diacyl-sn-glyceryl-L-cysteinyl-[prolipoprotein] + sn-glycerol 1-phosphate + H(+)</text>
        <dbReference type="Rhea" id="RHEA:56712"/>
        <dbReference type="Rhea" id="RHEA-COMP:14679"/>
        <dbReference type="Rhea" id="RHEA-COMP:14680"/>
        <dbReference type="ChEBI" id="CHEBI:15378"/>
        <dbReference type="ChEBI" id="CHEBI:29950"/>
        <dbReference type="ChEBI" id="CHEBI:57685"/>
        <dbReference type="ChEBI" id="CHEBI:64716"/>
        <dbReference type="ChEBI" id="CHEBI:140658"/>
        <dbReference type="EC" id="2.5.1.145"/>
    </reaction>
</comment>
<dbReference type="AlphaFoldDB" id="A0A2U3K6G1"/>
<comment type="subcellular location">
    <subcellularLocation>
        <location evidence="7">Cell membrane</location>
        <topology evidence="7">Multi-pass membrane protein</topology>
    </subcellularLocation>
</comment>
<keyword evidence="2 7" id="KW-1003">Cell membrane</keyword>
<feature type="transmembrane region" description="Helical" evidence="7">
    <location>
        <begin position="12"/>
        <end position="32"/>
    </location>
</feature>
<reference evidence="9" key="1">
    <citation type="submission" date="2018-02" db="EMBL/GenBank/DDBJ databases">
        <authorList>
            <person name="Hausmann B."/>
        </authorList>
    </citation>
    <scope>NUCLEOTIDE SEQUENCE [LARGE SCALE GENOMIC DNA]</scope>
    <source>
        <strain evidence="9">Peat soil MAG SbA1</strain>
    </source>
</reference>
<comment type="pathway">
    <text evidence="7">Protein modification; lipoprotein biosynthesis (diacylglyceryl transfer).</text>
</comment>
<keyword evidence="3 7" id="KW-0808">Transferase</keyword>
<comment type="similarity">
    <text evidence="1 7">Belongs to the Lgt family.</text>
</comment>
<evidence type="ECO:0000313" key="8">
    <source>
        <dbReference type="EMBL" id="SPF35198.1"/>
    </source>
</evidence>
<dbReference type="Pfam" id="PF01790">
    <property type="entry name" value="LGT"/>
    <property type="match status" value="1"/>
</dbReference>
<evidence type="ECO:0000256" key="4">
    <source>
        <dbReference type="ARBA" id="ARBA00022692"/>
    </source>
</evidence>
<dbReference type="HAMAP" id="MF_01147">
    <property type="entry name" value="Lgt"/>
    <property type="match status" value="1"/>
</dbReference>
<dbReference type="GO" id="GO:0008961">
    <property type="term" value="F:phosphatidylglycerol-prolipoprotein diacylglyceryl transferase activity"/>
    <property type="evidence" value="ECO:0007669"/>
    <property type="project" value="UniProtKB-UniRule"/>
</dbReference>
<dbReference type="GO" id="GO:0005886">
    <property type="term" value="C:plasma membrane"/>
    <property type="evidence" value="ECO:0007669"/>
    <property type="project" value="UniProtKB-SubCell"/>
</dbReference>
<evidence type="ECO:0000256" key="3">
    <source>
        <dbReference type="ARBA" id="ARBA00022679"/>
    </source>
</evidence>
<keyword evidence="6 7" id="KW-0472">Membrane</keyword>
<evidence type="ECO:0000256" key="1">
    <source>
        <dbReference type="ARBA" id="ARBA00007150"/>
    </source>
</evidence>
<protein>
    <recommendedName>
        <fullName evidence="7">Phosphatidylglycerol--prolipoprotein diacylglyceryl transferase</fullName>
        <ecNumber evidence="7">2.5.1.145</ecNumber>
    </recommendedName>
</protein>
<feature type="transmembrane region" description="Helical" evidence="7">
    <location>
        <begin position="198"/>
        <end position="217"/>
    </location>
</feature>
<feature type="binding site" evidence="7">
    <location>
        <position position="132"/>
    </location>
    <ligand>
        <name>a 1,2-diacyl-sn-glycero-3-phospho-(1'-sn-glycerol)</name>
        <dbReference type="ChEBI" id="CHEBI:64716"/>
    </ligand>
</feature>
<dbReference type="InterPro" id="IPR001640">
    <property type="entry name" value="Lgt"/>
</dbReference>
<evidence type="ECO:0000313" key="9">
    <source>
        <dbReference type="Proteomes" id="UP000238701"/>
    </source>
</evidence>
<evidence type="ECO:0000256" key="2">
    <source>
        <dbReference type="ARBA" id="ARBA00022475"/>
    </source>
</evidence>